<dbReference type="GO" id="GO:0016740">
    <property type="term" value="F:transferase activity"/>
    <property type="evidence" value="ECO:0007669"/>
    <property type="project" value="UniProtKB-KW"/>
</dbReference>
<dbReference type="EMBL" id="FQUM01000003">
    <property type="protein sequence ID" value="SHE98161.1"/>
    <property type="molecule type" value="Genomic_DNA"/>
</dbReference>
<name>A0A1M4XXE5_9BACT</name>
<dbReference type="CDD" id="cd00761">
    <property type="entry name" value="Glyco_tranf_GTA_type"/>
    <property type="match status" value="1"/>
</dbReference>
<dbReference type="AlphaFoldDB" id="A0A1M4XXE5"/>
<keyword evidence="2" id="KW-0808">Transferase</keyword>
<dbReference type="InterPro" id="IPR029044">
    <property type="entry name" value="Nucleotide-diphossugar_trans"/>
</dbReference>
<evidence type="ECO:0000313" key="2">
    <source>
        <dbReference type="EMBL" id="SHE98161.1"/>
    </source>
</evidence>
<feature type="domain" description="Glycosyltransferase 2-like" evidence="1">
    <location>
        <begin position="3"/>
        <end position="167"/>
    </location>
</feature>
<gene>
    <name evidence="2" type="ORF">SAMN05444274_103158</name>
</gene>
<dbReference type="InterPro" id="IPR001173">
    <property type="entry name" value="Glyco_trans_2-like"/>
</dbReference>
<evidence type="ECO:0000313" key="3">
    <source>
        <dbReference type="Proteomes" id="UP000184164"/>
    </source>
</evidence>
<reference evidence="2 3" key="1">
    <citation type="submission" date="2016-11" db="EMBL/GenBank/DDBJ databases">
        <authorList>
            <person name="Jaros S."/>
            <person name="Januszkiewicz K."/>
            <person name="Wedrychowicz H."/>
        </authorList>
    </citation>
    <scope>NUCLEOTIDE SEQUENCE [LARGE SCALE GENOMIC DNA]</scope>
    <source>
        <strain evidence="2 3">DSM 26910</strain>
    </source>
</reference>
<sequence>MLSVNIPVYNIDVRELVGQITKLAETTAADIEIRVYDDGSDEPTKTKNRQIKTFPGVIYRELEQNLGRAAIRNKMGLDSESDYLLFIDADSKLVSENYLNKYIENAHPGVVLCGGTAYSEKTPADEKLLRWVYGQKREAISAVERNTRKGFIITSNNFLIDREVFKSIHFRENLGPYGHEDTLLGYDLFNAGVKPGHIDNPVEHTGLEDSQTFLNKTKTALENLLFISENVLDNSPEFRARINFLKQYHKITKLVPLFLIRFFFDLVHPFIERNLLGKRPSLLMFDMYKLGCFSKLKSALHK</sequence>
<protein>
    <submittedName>
        <fullName evidence="2">Glycosyl transferase family 2</fullName>
    </submittedName>
</protein>
<dbReference type="SUPFAM" id="SSF53448">
    <property type="entry name" value="Nucleotide-diphospho-sugar transferases"/>
    <property type="match status" value="1"/>
</dbReference>
<keyword evidence="3" id="KW-1185">Reference proteome</keyword>
<organism evidence="2 3">
    <name type="scientific">Mariniphaga anaerophila</name>
    <dbReference type="NCBI Taxonomy" id="1484053"/>
    <lineage>
        <taxon>Bacteria</taxon>
        <taxon>Pseudomonadati</taxon>
        <taxon>Bacteroidota</taxon>
        <taxon>Bacteroidia</taxon>
        <taxon>Marinilabiliales</taxon>
        <taxon>Prolixibacteraceae</taxon>
        <taxon>Mariniphaga</taxon>
    </lineage>
</organism>
<accession>A0A1M4XXE5</accession>
<evidence type="ECO:0000259" key="1">
    <source>
        <dbReference type="Pfam" id="PF00535"/>
    </source>
</evidence>
<dbReference type="STRING" id="1484053.SAMN05444274_103158"/>
<dbReference type="Pfam" id="PF00535">
    <property type="entry name" value="Glycos_transf_2"/>
    <property type="match status" value="1"/>
</dbReference>
<dbReference type="Proteomes" id="UP000184164">
    <property type="component" value="Unassembled WGS sequence"/>
</dbReference>
<dbReference type="Gene3D" id="3.90.550.10">
    <property type="entry name" value="Spore Coat Polysaccharide Biosynthesis Protein SpsA, Chain A"/>
    <property type="match status" value="1"/>
</dbReference>
<proteinExistence type="predicted"/>